<keyword evidence="2" id="KW-1185">Reference proteome</keyword>
<gene>
    <name evidence="1" type="ORF">G5V58_24760</name>
</gene>
<dbReference type="Proteomes" id="UP000502996">
    <property type="component" value="Chromosome"/>
</dbReference>
<proteinExistence type="predicted"/>
<reference evidence="1 2" key="1">
    <citation type="submission" date="2020-02" db="EMBL/GenBank/DDBJ databases">
        <title>Full genome sequence of Nocardioides sp. R-3366.</title>
        <authorList>
            <person name="Im W.-T."/>
        </authorList>
    </citation>
    <scope>NUCLEOTIDE SEQUENCE [LARGE SCALE GENOMIC DNA]</scope>
    <source>
        <strain evidence="1 2">R-3366</strain>
    </source>
</reference>
<dbReference type="KEGG" id="nano:G5V58_24760"/>
<dbReference type="RefSeq" id="WP_165238199.1">
    <property type="nucleotide sequence ID" value="NZ_CP049257.1"/>
</dbReference>
<dbReference type="AlphaFoldDB" id="A0A6G6WJM0"/>
<organism evidence="1 2">
    <name type="scientific">Nocardioides anomalus</name>
    <dbReference type="NCBI Taxonomy" id="2712223"/>
    <lineage>
        <taxon>Bacteria</taxon>
        <taxon>Bacillati</taxon>
        <taxon>Actinomycetota</taxon>
        <taxon>Actinomycetes</taxon>
        <taxon>Propionibacteriales</taxon>
        <taxon>Nocardioidaceae</taxon>
        <taxon>Nocardioides</taxon>
    </lineage>
</organism>
<accession>A0A6G6WJM0</accession>
<name>A0A6G6WJM0_9ACTN</name>
<evidence type="ECO:0000313" key="2">
    <source>
        <dbReference type="Proteomes" id="UP000502996"/>
    </source>
</evidence>
<protein>
    <submittedName>
        <fullName evidence="1">Uncharacterized protein</fullName>
    </submittedName>
</protein>
<evidence type="ECO:0000313" key="1">
    <source>
        <dbReference type="EMBL" id="QIG45528.1"/>
    </source>
</evidence>
<dbReference type="EMBL" id="CP049257">
    <property type="protein sequence ID" value="QIG45528.1"/>
    <property type="molecule type" value="Genomic_DNA"/>
</dbReference>
<sequence length="110" mass="11663">MAGLYARPSAAAVGEACAAHVSGEVVAWVAGKTLNARLLYVVTPDEVAVLRLGRFGIRPQELLGRWRRGAVETEDGIASVRVGAYRAKVRLVDRRLAREVARLGAAVGPG</sequence>